<name>A0A9D5M386_9FIRM</name>
<dbReference type="InterPro" id="IPR036388">
    <property type="entry name" value="WH-like_DNA-bd_sf"/>
</dbReference>
<dbReference type="AlphaFoldDB" id="A0A9D5M386"/>
<accession>A0A9D5M386</accession>
<dbReference type="GO" id="GO:0016987">
    <property type="term" value="F:sigma factor activity"/>
    <property type="evidence" value="ECO:0007669"/>
    <property type="project" value="InterPro"/>
</dbReference>
<dbReference type="GO" id="GO:0003677">
    <property type="term" value="F:DNA binding"/>
    <property type="evidence" value="ECO:0007669"/>
    <property type="project" value="InterPro"/>
</dbReference>
<sequence length="127" mass="14822">MKEQEKQKVLTLYCQGLGYRRIAVITGISPNTIKSYCQRHLAKNAKACKQCGRAVRQMPHRKEKQFCSDRCRMKWWNAHPSAGNRKAYYSLICKYCGREFESYGNNKRKFCSRHCYDLSRKGVTGNA</sequence>
<dbReference type="Gene3D" id="1.10.10.10">
    <property type="entry name" value="Winged helix-like DNA-binding domain superfamily/Winged helix DNA-binding domain"/>
    <property type="match status" value="1"/>
</dbReference>
<organism evidence="2 3">
    <name type="scientific">Ructibacterium gallinarum</name>
    <dbReference type="NCBI Taxonomy" id="2779355"/>
    <lineage>
        <taxon>Bacteria</taxon>
        <taxon>Bacillati</taxon>
        <taxon>Bacillota</taxon>
        <taxon>Clostridia</taxon>
        <taxon>Eubacteriales</taxon>
        <taxon>Oscillospiraceae</taxon>
        <taxon>Ructibacterium</taxon>
    </lineage>
</organism>
<dbReference type="Pfam" id="PF08281">
    <property type="entry name" value="Sigma70_r4_2"/>
    <property type="match status" value="1"/>
</dbReference>
<reference evidence="2" key="1">
    <citation type="submission" date="2020-10" db="EMBL/GenBank/DDBJ databases">
        <title>ChiBAC.</title>
        <authorList>
            <person name="Zenner C."/>
            <person name="Hitch T.C.A."/>
            <person name="Clavel T."/>
        </authorList>
    </citation>
    <scope>NUCLEOTIDE SEQUENCE</scope>
    <source>
        <strain evidence="2">DSM 107454</strain>
    </source>
</reference>
<evidence type="ECO:0000313" key="2">
    <source>
        <dbReference type="EMBL" id="MBE5039800.1"/>
    </source>
</evidence>
<comment type="caution">
    <text evidence="2">The sequence shown here is derived from an EMBL/GenBank/DDBJ whole genome shotgun (WGS) entry which is preliminary data.</text>
</comment>
<gene>
    <name evidence="2" type="ORF">INF28_04900</name>
</gene>
<dbReference type="SUPFAM" id="SSF46894">
    <property type="entry name" value="C-terminal effector domain of the bipartite response regulators"/>
    <property type="match status" value="1"/>
</dbReference>
<feature type="domain" description="RNA polymerase sigma factor 70 region 4 type 2" evidence="1">
    <location>
        <begin position="6"/>
        <end position="39"/>
    </location>
</feature>
<evidence type="ECO:0000313" key="3">
    <source>
        <dbReference type="Proteomes" id="UP000806542"/>
    </source>
</evidence>
<protein>
    <submittedName>
        <fullName evidence="2">Sigma-70 family RNA polymerase sigma factor</fullName>
    </submittedName>
</protein>
<evidence type="ECO:0000259" key="1">
    <source>
        <dbReference type="Pfam" id="PF08281"/>
    </source>
</evidence>
<dbReference type="InterPro" id="IPR013249">
    <property type="entry name" value="RNA_pol_sigma70_r4_t2"/>
</dbReference>
<dbReference type="InterPro" id="IPR016032">
    <property type="entry name" value="Sig_transdc_resp-reg_C-effctor"/>
</dbReference>
<dbReference type="Proteomes" id="UP000806542">
    <property type="component" value="Unassembled WGS sequence"/>
</dbReference>
<dbReference type="EMBL" id="JADCKB010000008">
    <property type="protein sequence ID" value="MBE5039800.1"/>
    <property type="molecule type" value="Genomic_DNA"/>
</dbReference>
<proteinExistence type="predicted"/>
<keyword evidence="3" id="KW-1185">Reference proteome</keyword>
<dbReference type="GO" id="GO:0006352">
    <property type="term" value="P:DNA-templated transcription initiation"/>
    <property type="evidence" value="ECO:0007669"/>
    <property type="project" value="InterPro"/>
</dbReference>